<dbReference type="AlphaFoldDB" id="A0A2V3TXY7"/>
<dbReference type="GO" id="GO:0022857">
    <property type="term" value="F:transmembrane transporter activity"/>
    <property type="evidence" value="ECO:0007669"/>
    <property type="project" value="InterPro"/>
</dbReference>
<keyword evidence="2 5" id="KW-0812">Transmembrane</keyword>
<keyword evidence="4 5" id="KW-0472">Membrane</keyword>
<evidence type="ECO:0000256" key="4">
    <source>
        <dbReference type="ARBA" id="ARBA00023136"/>
    </source>
</evidence>
<evidence type="ECO:0000313" key="7">
    <source>
        <dbReference type="EMBL" id="PXW54132.1"/>
    </source>
</evidence>
<name>A0A2V3TXY7_9HYPH</name>
<dbReference type="CDD" id="cd17319">
    <property type="entry name" value="MFS_ExuT_GudP_like"/>
    <property type="match status" value="1"/>
</dbReference>
<feature type="transmembrane region" description="Helical" evidence="5">
    <location>
        <begin position="95"/>
        <end position="114"/>
    </location>
</feature>
<dbReference type="PANTHER" id="PTHR11662:SF399">
    <property type="entry name" value="FI19708P1-RELATED"/>
    <property type="match status" value="1"/>
</dbReference>
<feature type="transmembrane region" description="Helical" evidence="5">
    <location>
        <begin position="63"/>
        <end position="83"/>
    </location>
</feature>
<evidence type="ECO:0000256" key="5">
    <source>
        <dbReference type="SAM" id="Phobius"/>
    </source>
</evidence>
<comment type="caution">
    <text evidence="7">The sequence shown here is derived from an EMBL/GenBank/DDBJ whole genome shotgun (WGS) entry which is preliminary data.</text>
</comment>
<feature type="transmembrane region" description="Helical" evidence="5">
    <location>
        <begin position="20"/>
        <end position="37"/>
    </location>
</feature>
<dbReference type="RefSeq" id="WP_110377368.1">
    <property type="nucleotide sequence ID" value="NZ_QJJK01000012.1"/>
</dbReference>
<dbReference type="GO" id="GO:0016020">
    <property type="term" value="C:membrane"/>
    <property type="evidence" value="ECO:0007669"/>
    <property type="project" value="UniProtKB-SubCell"/>
</dbReference>
<organism evidence="7 8">
    <name type="scientific">Chelatococcus asaccharovorans</name>
    <dbReference type="NCBI Taxonomy" id="28210"/>
    <lineage>
        <taxon>Bacteria</taxon>
        <taxon>Pseudomonadati</taxon>
        <taxon>Pseudomonadota</taxon>
        <taxon>Alphaproteobacteria</taxon>
        <taxon>Hyphomicrobiales</taxon>
        <taxon>Chelatococcaceae</taxon>
        <taxon>Chelatococcus</taxon>
    </lineage>
</organism>
<dbReference type="PANTHER" id="PTHR11662">
    <property type="entry name" value="SOLUTE CARRIER FAMILY 17"/>
    <property type="match status" value="1"/>
</dbReference>
<dbReference type="Proteomes" id="UP000248021">
    <property type="component" value="Unassembled WGS sequence"/>
</dbReference>
<dbReference type="SUPFAM" id="SSF103473">
    <property type="entry name" value="MFS general substrate transporter"/>
    <property type="match status" value="1"/>
</dbReference>
<feature type="transmembrane region" description="Helical" evidence="5">
    <location>
        <begin position="178"/>
        <end position="199"/>
    </location>
</feature>
<evidence type="ECO:0000256" key="3">
    <source>
        <dbReference type="ARBA" id="ARBA00022989"/>
    </source>
</evidence>
<dbReference type="PROSITE" id="PS50850">
    <property type="entry name" value="MFS"/>
    <property type="match status" value="1"/>
</dbReference>
<feature type="domain" description="Major facilitator superfamily (MFS) profile" evidence="6">
    <location>
        <begin position="24"/>
        <end position="435"/>
    </location>
</feature>
<evidence type="ECO:0000259" key="6">
    <source>
        <dbReference type="PROSITE" id="PS50850"/>
    </source>
</evidence>
<dbReference type="InterPro" id="IPR020846">
    <property type="entry name" value="MFS_dom"/>
</dbReference>
<feature type="transmembrane region" description="Helical" evidence="5">
    <location>
        <begin position="385"/>
        <end position="402"/>
    </location>
</feature>
<evidence type="ECO:0000256" key="2">
    <source>
        <dbReference type="ARBA" id="ARBA00022692"/>
    </source>
</evidence>
<keyword evidence="8" id="KW-1185">Reference proteome</keyword>
<feature type="transmembrane region" description="Helical" evidence="5">
    <location>
        <begin position="414"/>
        <end position="432"/>
    </location>
</feature>
<protein>
    <submittedName>
        <fullName evidence="7">ACS family glucarate transporter-like MFS transporter</fullName>
    </submittedName>
</protein>
<dbReference type="EMBL" id="QJJK01000012">
    <property type="protein sequence ID" value="PXW54132.1"/>
    <property type="molecule type" value="Genomic_DNA"/>
</dbReference>
<feature type="transmembrane region" description="Helical" evidence="5">
    <location>
        <begin position="316"/>
        <end position="337"/>
    </location>
</feature>
<dbReference type="InterPro" id="IPR036259">
    <property type="entry name" value="MFS_trans_sf"/>
</dbReference>
<dbReference type="Gene3D" id="1.20.1250.20">
    <property type="entry name" value="MFS general substrate transporter like domains"/>
    <property type="match status" value="2"/>
</dbReference>
<comment type="subcellular location">
    <subcellularLocation>
        <location evidence="1">Membrane</location>
        <topology evidence="1">Multi-pass membrane protein</topology>
    </subcellularLocation>
</comment>
<dbReference type="InterPro" id="IPR050382">
    <property type="entry name" value="MFS_Na/Anion_cotransporter"/>
</dbReference>
<dbReference type="OrthoDB" id="9784658at2"/>
<dbReference type="InterPro" id="IPR011701">
    <property type="entry name" value="MFS"/>
</dbReference>
<accession>A0A2V3TXY7</accession>
<dbReference type="Pfam" id="PF07690">
    <property type="entry name" value="MFS_1"/>
    <property type="match status" value="1"/>
</dbReference>
<evidence type="ECO:0000256" key="1">
    <source>
        <dbReference type="ARBA" id="ARBA00004141"/>
    </source>
</evidence>
<reference evidence="7 8" key="1">
    <citation type="submission" date="2018-05" db="EMBL/GenBank/DDBJ databases">
        <title>Genomic Encyclopedia of Type Strains, Phase IV (KMG-IV): sequencing the most valuable type-strain genomes for metagenomic binning, comparative biology and taxonomic classification.</title>
        <authorList>
            <person name="Goeker M."/>
        </authorList>
    </citation>
    <scope>NUCLEOTIDE SEQUENCE [LARGE SCALE GENOMIC DNA]</scope>
    <source>
        <strain evidence="7 8">DSM 6462</strain>
    </source>
</reference>
<feature type="transmembrane region" description="Helical" evidence="5">
    <location>
        <begin position="246"/>
        <end position="267"/>
    </location>
</feature>
<sequence length="446" mass="48387">MTHVASARGSARAPAGATRVRYVILTLCFFGLVVNYLDRANMSVALPYIDAELQLNLSNTEKGLILGAFFWAYDGMMLFAGWFTDKVGSRRAFTIAAIWWSIFTALTPLARSFWGFFAFRFMLGAGEAPAYPSATKAASRWFPVGERAFSTAVIDSGSRVGTVLSLPIVTSLIALTTWHYSFVVLGAVGIVWAGIWYWYYRDPGEHSAANDLERQYIAENGSRSEASDNSEAAKIRWSQLFRYRTVWGMMLGFFCLNFVIYFFLTWFPDYLKNARGLNLTQLGTLGMLPGLAAVVAAWAAGAYADRLIRGGANVTVVRKVVMVGGLLGGAAILPAAFASSVYMALFFLAISYSSLAVAATGIWSLPADVAPSSHHVASIGGIQNFASNIAGIVSPFMFGFLLDKFHGDYTPSFAVASGFAVLGAFSYAFIVGRAEPLPILPDTARR</sequence>
<proteinExistence type="predicted"/>
<feature type="transmembrane region" description="Helical" evidence="5">
    <location>
        <begin position="287"/>
        <end position="304"/>
    </location>
</feature>
<evidence type="ECO:0000313" key="8">
    <source>
        <dbReference type="Proteomes" id="UP000248021"/>
    </source>
</evidence>
<feature type="transmembrane region" description="Helical" evidence="5">
    <location>
        <begin position="343"/>
        <end position="365"/>
    </location>
</feature>
<gene>
    <name evidence="7" type="ORF">C7450_112161</name>
</gene>
<keyword evidence="3 5" id="KW-1133">Transmembrane helix</keyword>